<name>A0AAV6VZ21_9ARAC</name>
<accession>A0AAV6VZ21</accession>
<organism evidence="1 2">
    <name type="scientific">Oedothorax gibbosus</name>
    <dbReference type="NCBI Taxonomy" id="931172"/>
    <lineage>
        <taxon>Eukaryota</taxon>
        <taxon>Metazoa</taxon>
        <taxon>Ecdysozoa</taxon>
        <taxon>Arthropoda</taxon>
        <taxon>Chelicerata</taxon>
        <taxon>Arachnida</taxon>
        <taxon>Araneae</taxon>
        <taxon>Araneomorphae</taxon>
        <taxon>Entelegynae</taxon>
        <taxon>Araneoidea</taxon>
        <taxon>Linyphiidae</taxon>
        <taxon>Erigoninae</taxon>
        <taxon>Oedothorax</taxon>
    </lineage>
</organism>
<dbReference type="Proteomes" id="UP000827092">
    <property type="component" value="Unassembled WGS sequence"/>
</dbReference>
<comment type="caution">
    <text evidence="1">The sequence shown here is derived from an EMBL/GenBank/DDBJ whole genome shotgun (WGS) entry which is preliminary data.</text>
</comment>
<proteinExistence type="predicted"/>
<dbReference type="EMBL" id="JAFNEN010000006">
    <property type="protein sequence ID" value="KAG8201388.1"/>
    <property type="molecule type" value="Genomic_DNA"/>
</dbReference>
<dbReference type="AlphaFoldDB" id="A0AAV6VZ21"/>
<sequence length="88" mass="9967">MSQLCFFPKTILSCIEVLVDVNRVCPGGPKLPGELIVSESPETDGSSFRPWLKRKWGWLQKPTPSKETDRQVVKKVIRKESKDSLNPV</sequence>
<evidence type="ECO:0000313" key="2">
    <source>
        <dbReference type="Proteomes" id="UP000827092"/>
    </source>
</evidence>
<evidence type="ECO:0000313" key="1">
    <source>
        <dbReference type="EMBL" id="KAG8201388.1"/>
    </source>
</evidence>
<protein>
    <submittedName>
        <fullName evidence="1">Uncharacterized protein</fullName>
    </submittedName>
</protein>
<keyword evidence="2" id="KW-1185">Reference proteome</keyword>
<gene>
    <name evidence="1" type="ORF">JTE90_016863</name>
</gene>
<reference evidence="1 2" key="1">
    <citation type="journal article" date="2022" name="Nat. Ecol. Evol.">
        <title>A masculinizing supergene underlies an exaggerated male reproductive morph in a spider.</title>
        <authorList>
            <person name="Hendrickx F."/>
            <person name="De Corte Z."/>
            <person name="Sonet G."/>
            <person name="Van Belleghem S.M."/>
            <person name="Kostlbacher S."/>
            <person name="Vangestel C."/>
        </authorList>
    </citation>
    <scope>NUCLEOTIDE SEQUENCE [LARGE SCALE GENOMIC DNA]</scope>
    <source>
        <strain evidence="1">W744_W776</strain>
    </source>
</reference>